<organism evidence="3 4">
    <name type="scientific">Fusarium euwallaceae</name>
    <dbReference type="NCBI Taxonomy" id="1147111"/>
    <lineage>
        <taxon>Eukaryota</taxon>
        <taxon>Fungi</taxon>
        <taxon>Dikarya</taxon>
        <taxon>Ascomycota</taxon>
        <taxon>Pezizomycotina</taxon>
        <taxon>Sordariomycetes</taxon>
        <taxon>Hypocreomycetidae</taxon>
        <taxon>Hypocreales</taxon>
        <taxon>Nectriaceae</taxon>
        <taxon>Fusarium</taxon>
        <taxon>Fusarium solani species complex</taxon>
    </lineage>
</organism>
<evidence type="ECO:0000313" key="3">
    <source>
        <dbReference type="EMBL" id="RTE72249.1"/>
    </source>
</evidence>
<keyword evidence="2" id="KW-0732">Signal</keyword>
<comment type="caution">
    <text evidence="3">The sequence shown here is derived from an EMBL/GenBank/DDBJ whole genome shotgun (WGS) entry which is preliminary data.</text>
</comment>
<evidence type="ECO:0000313" key="4">
    <source>
        <dbReference type="Proteomes" id="UP000287124"/>
    </source>
</evidence>
<proteinExistence type="predicted"/>
<dbReference type="Proteomes" id="UP000287124">
    <property type="component" value="Unassembled WGS sequence"/>
</dbReference>
<accession>A0A430L986</accession>
<evidence type="ECO:0000256" key="2">
    <source>
        <dbReference type="SAM" id="SignalP"/>
    </source>
</evidence>
<feature type="chain" id="PRO_5019233148" description="SSCRP protein" evidence="2">
    <location>
        <begin position="20"/>
        <end position="74"/>
    </location>
</feature>
<feature type="region of interest" description="Disordered" evidence="1">
    <location>
        <begin position="52"/>
        <end position="74"/>
    </location>
</feature>
<keyword evidence="4" id="KW-1185">Reference proteome</keyword>
<name>A0A430L986_9HYPO</name>
<dbReference type="EMBL" id="MIKF01000324">
    <property type="protein sequence ID" value="RTE72249.1"/>
    <property type="molecule type" value="Genomic_DNA"/>
</dbReference>
<protein>
    <recommendedName>
        <fullName evidence="5">SSCRP protein</fullName>
    </recommendedName>
</protein>
<feature type="signal peptide" evidence="2">
    <location>
        <begin position="1"/>
        <end position="19"/>
    </location>
</feature>
<dbReference type="AlphaFoldDB" id="A0A430L986"/>
<evidence type="ECO:0000256" key="1">
    <source>
        <dbReference type="SAM" id="MobiDB-lite"/>
    </source>
</evidence>
<sequence>MMLSNALFLVASLAGLVAASPYPPCEHRTICLDAINSCGIKYGACYDVCSPQDSPTPPPCPTSTSVEYPEITAD</sequence>
<reference evidence="3 4" key="1">
    <citation type="submission" date="2017-06" db="EMBL/GenBank/DDBJ databases">
        <title>Comparative genomic analysis of Ambrosia Fusariam Clade fungi.</title>
        <authorList>
            <person name="Stajich J.E."/>
            <person name="Carrillo J."/>
            <person name="Kijimoto T."/>
            <person name="Eskalen A."/>
            <person name="O'Donnell K."/>
            <person name="Kasson M."/>
        </authorList>
    </citation>
    <scope>NUCLEOTIDE SEQUENCE [LARGE SCALE GENOMIC DNA]</scope>
    <source>
        <strain evidence="3 4">UCR1854</strain>
    </source>
</reference>
<gene>
    <name evidence="3" type="ORF">BHE90_013351</name>
</gene>
<evidence type="ECO:0008006" key="5">
    <source>
        <dbReference type="Google" id="ProtNLM"/>
    </source>
</evidence>